<feature type="domain" description="Cyclin C-terminal" evidence="7">
    <location>
        <begin position="436"/>
        <end position="553"/>
    </location>
</feature>
<dbReference type="InterPro" id="IPR039361">
    <property type="entry name" value="Cyclin"/>
</dbReference>
<evidence type="ECO:0000256" key="2">
    <source>
        <dbReference type="ARBA" id="ARBA00023127"/>
    </source>
</evidence>
<sequence>MRDAPRWAPRRDESDFGFHAPSRSPEVDSDSLPSVHISLLATATAVCSDRGNGLLRHLVATSRLAPPPAFEPFPYGGDAPMMHTNPFSFGLDIALPSPPAFPDGDPAHTNPIGFDPNISGGAAVHAQLDCNDPFSFGRGFAHPPLTGYTNNPFYYGGATAHAAYPQYSNPFAAVDPWDVLPPPTMLINPSSAISNYTHTGPTYLDDYAPPAVIPTPYDSPRTPVYGNPFNNNAGDVGAGVSMDDVPAPWERDNIYNGHVDDPAVDEPGPESPRLIPNPKPTAPTCDDVTCNDIEATLRAQEDDAEARPSPDYLQTAQAGRMTRKMRRNLVSWMTDTCDRHGLTGGATLHRAVSYADRFLSVRRLPGGEAAVDARSLNLLGAAAIFAAAKYECQGDVHKLGGAGEIARYGEFAGGKKEVVDMERELLAALGYRLGGPTAHTFVEHFFTRGYSSQEGEEGDVEVDELRLRAHDLADVSLFHYGCLGLRPSVVAAAAMFLARVTFKPSCGQMERWNKEIKKVTGYKPKDLECAVNAIRSLVPKDDGNGNGFDIDILPVFYADPDQL</sequence>
<dbReference type="InterPro" id="IPR036915">
    <property type="entry name" value="Cyclin-like_sf"/>
</dbReference>
<keyword evidence="2 4" id="KW-0195">Cyclin</keyword>
<evidence type="ECO:0000313" key="9">
    <source>
        <dbReference type="Proteomes" id="UP000636709"/>
    </source>
</evidence>
<evidence type="ECO:0000256" key="4">
    <source>
        <dbReference type="RuleBase" id="RU000383"/>
    </source>
</evidence>
<dbReference type="SMART" id="SM01332">
    <property type="entry name" value="Cyclin_C"/>
    <property type="match status" value="1"/>
</dbReference>
<dbReference type="InterPro" id="IPR013763">
    <property type="entry name" value="Cyclin-like_dom"/>
</dbReference>
<evidence type="ECO:0000259" key="6">
    <source>
        <dbReference type="SMART" id="SM00385"/>
    </source>
</evidence>
<reference evidence="8" key="1">
    <citation type="submission" date="2020-07" db="EMBL/GenBank/DDBJ databases">
        <title>Genome sequence and genetic diversity analysis of an under-domesticated orphan crop, white fonio (Digitaria exilis).</title>
        <authorList>
            <person name="Bennetzen J.L."/>
            <person name="Chen S."/>
            <person name="Ma X."/>
            <person name="Wang X."/>
            <person name="Yssel A.E.J."/>
            <person name="Chaluvadi S.R."/>
            <person name="Johnson M."/>
            <person name="Gangashetty P."/>
            <person name="Hamidou F."/>
            <person name="Sanogo M.D."/>
            <person name="Zwaenepoel A."/>
            <person name="Wallace J."/>
            <person name="Van De Peer Y."/>
            <person name="Van Deynze A."/>
        </authorList>
    </citation>
    <scope>NUCLEOTIDE SEQUENCE</scope>
    <source>
        <tissue evidence="8">Leaves</tissue>
    </source>
</reference>
<keyword evidence="1" id="KW-0132">Cell division</keyword>
<dbReference type="Proteomes" id="UP000636709">
    <property type="component" value="Unassembled WGS sequence"/>
</dbReference>
<dbReference type="InterPro" id="IPR006671">
    <property type="entry name" value="Cyclin_N"/>
</dbReference>
<dbReference type="Pfam" id="PF00134">
    <property type="entry name" value="Cyclin_N"/>
    <property type="match status" value="1"/>
</dbReference>
<dbReference type="EMBL" id="JACEFO010001924">
    <property type="protein sequence ID" value="KAF8693720.1"/>
    <property type="molecule type" value="Genomic_DNA"/>
</dbReference>
<dbReference type="Pfam" id="PF02984">
    <property type="entry name" value="Cyclin_C"/>
    <property type="match status" value="1"/>
</dbReference>
<comment type="similarity">
    <text evidence="4">Belongs to the cyclin family.</text>
</comment>
<comment type="caution">
    <text evidence="8">The sequence shown here is derived from an EMBL/GenBank/DDBJ whole genome shotgun (WGS) entry which is preliminary data.</text>
</comment>
<feature type="domain" description="Cyclin-like" evidence="6">
    <location>
        <begin position="440"/>
        <end position="536"/>
    </location>
</feature>
<dbReference type="GO" id="GO:0051301">
    <property type="term" value="P:cell division"/>
    <property type="evidence" value="ECO:0007669"/>
    <property type="project" value="UniProtKB-KW"/>
</dbReference>
<evidence type="ECO:0000259" key="7">
    <source>
        <dbReference type="SMART" id="SM01332"/>
    </source>
</evidence>
<feature type="region of interest" description="Disordered" evidence="5">
    <location>
        <begin position="1"/>
        <end position="31"/>
    </location>
</feature>
<evidence type="ECO:0000256" key="1">
    <source>
        <dbReference type="ARBA" id="ARBA00022618"/>
    </source>
</evidence>
<dbReference type="OrthoDB" id="5590282at2759"/>
<gene>
    <name evidence="8" type="ORF">HU200_039137</name>
</gene>
<evidence type="ECO:0000256" key="3">
    <source>
        <dbReference type="ARBA" id="ARBA00023306"/>
    </source>
</evidence>
<keyword evidence="3" id="KW-0131">Cell cycle</keyword>
<protein>
    <recommendedName>
        <fullName evidence="10">Cyclin N-terminal domain-containing protein</fullName>
    </recommendedName>
</protein>
<dbReference type="InterPro" id="IPR004367">
    <property type="entry name" value="Cyclin_C-dom"/>
</dbReference>
<dbReference type="SUPFAM" id="SSF47954">
    <property type="entry name" value="Cyclin-like"/>
    <property type="match status" value="2"/>
</dbReference>
<organism evidence="8 9">
    <name type="scientific">Digitaria exilis</name>
    <dbReference type="NCBI Taxonomy" id="1010633"/>
    <lineage>
        <taxon>Eukaryota</taxon>
        <taxon>Viridiplantae</taxon>
        <taxon>Streptophyta</taxon>
        <taxon>Embryophyta</taxon>
        <taxon>Tracheophyta</taxon>
        <taxon>Spermatophyta</taxon>
        <taxon>Magnoliopsida</taxon>
        <taxon>Liliopsida</taxon>
        <taxon>Poales</taxon>
        <taxon>Poaceae</taxon>
        <taxon>PACMAD clade</taxon>
        <taxon>Panicoideae</taxon>
        <taxon>Panicodae</taxon>
        <taxon>Paniceae</taxon>
        <taxon>Anthephorinae</taxon>
        <taxon>Digitaria</taxon>
    </lineage>
</organism>
<dbReference type="SMART" id="SM00385">
    <property type="entry name" value="CYCLIN"/>
    <property type="match status" value="2"/>
</dbReference>
<keyword evidence="9" id="KW-1185">Reference proteome</keyword>
<feature type="compositionally biased region" description="Basic and acidic residues" evidence="5">
    <location>
        <begin position="1"/>
        <end position="16"/>
    </location>
</feature>
<dbReference type="CDD" id="cd20537">
    <property type="entry name" value="CYCLIN_CCNO-like_rpt2"/>
    <property type="match status" value="1"/>
</dbReference>
<evidence type="ECO:0008006" key="10">
    <source>
        <dbReference type="Google" id="ProtNLM"/>
    </source>
</evidence>
<feature type="region of interest" description="Disordered" evidence="5">
    <location>
        <begin position="258"/>
        <end position="286"/>
    </location>
</feature>
<dbReference type="PANTHER" id="PTHR10177">
    <property type="entry name" value="CYCLINS"/>
    <property type="match status" value="1"/>
</dbReference>
<proteinExistence type="inferred from homology"/>
<evidence type="ECO:0000256" key="5">
    <source>
        <dbReference type="SAM" id="MobiDB-lite"/>
    </source>
</evidence>
<accession>A0A835BCF4</accession>
<dbReference type="Gene3D" id="1.10.472.10">
    <property type="entry name" value="Cyclin-like"/>
    <property type="match status" value="2"/>
</dbReference>
<dbReference type="AlphaFoldDB" id="A0A835BCF4"/>
<feature type="domain" description="Cyclin-like" evidence="6">
    <location>
        <begin position="331"/>
        <end position="427"/>
    </location>
</feature>
<evidence type="ECO:0000313" key="8">
    <source>
        <dbReference type="EMBL" id="KAF8693720.1"/>
    </source>
</evidence>
<name>A0A835BCF4_9POAL</name>